<dbReference type="EMBL" id="JH971386">
    <property type="protein sequence ID" value="EKM83200.1"/>
    <property type="molecule type" value="Genomic_DNA"/>
</dbReference>
<reference evidence="2" key="1">
    <citation type="journal article" date="2012" name="Proc. Natl. Acad. Sci. U.S.A.">
        <title>Genome sequence of the button mushroom Agaricus bisporus reveals mechanisms governing adaptation to a humic-rich ecological niche.</title>
        <authorList>
            <person name="Morin E."/>
            <person name="Kohler A."/>
            <person name="Baker A.R."/>
            <person name="Foulongne-Oriol M."/>
            <person name="Lombard V."/>
            <person name="Nagy L.G."/>
            <person name="Ohm R.A."/>
            <person name="Patyshakuliyeva A."/>
            <person name="Brun A."/>
            <person name="Aerts A.L."/>
            <person name="Bailey A.M."/>
            <person name="Billette C."/>
            <person name="Coutinho P.M."/>
            <person name="Deakin G."/>
            <person name="Doddapaneni H."/>
            <person name="Floudas D."/>
            <person name="Grimwood J."/>
            <person name="Hilden K."/>
            <person name="Kuees U."/>
            <person name="LaButti K.M."/>
            <person name="Lapidus A."/>
            <person name="Lindquist E.A."/>
            <person name="Lucas S.M."/>
            <person name="Murat C."/>
            <person name="Riley R.W."/>
            <person name="Salamov A.A."/>
            <person name="Schmutz J."/>
            <person name="Subramanian V."/>
            <person name="Woesten H.A.B."/>
            <person name="Xu J."/>
            <person name="Eastwood D.C."/>
            <person name="Foster G.D."/>
            <person name="Sonnenberg A.S."/>
            <person name="Cullen D."/>
            <person name="de Vries R.P."/>
            <person name="Lundell T."/>
            <person name="Hibbett D.S."/>
            <person name="Henrissat B."/>
            <person name="Burton K.S."/>
            <person name="Kerrigan R.W."/>
            <person name="Challen M.P."/>
            <person name="Grigoriev I.V."/>
            <person name="Martin F."/>
        </authorList>
    </citation>
    <scope>NUCLEOTIDE SEQUENCE [LARGE SCALE GENOMIC DNA]</scope>
    <source>
        <strain evidence="2">JB137-S8 / ATCC MYA-4627 / FGSC 10392</strain>
    </source>
</reference>
<organism evidence="1 2">
    <name type="scientific">Agaricus bisporus var. burnettii (strain JB137-S8 / ATCC MYA-4627 / FGSC 10392)</name>
    <name type="common">White button mushroom</name>
    <dbReference type="NCBI Taxonomy" id="597362"/>
    <lineage>
        <taxon>Eukaryota</taxon>
        <taxon>Fungi</taxon>
        <taxon>Dikarya</taxon>
        <taxon>Basidiomycota</taxon>
        <taxon>Agaricomycotina</taxon>
        <taxon>Agaricomycetes</taxon>
        <taxon>Agaricomycetidae</taxon>
        <taxon>Agaricales</taxon>
        <taxon>Agaricineae</taxon>
        <taxon>Agaricaceae</taxon>
        <taxon>Agaricus</taxon>
    </lineage>
</organism>
<dbReference type="HOGENOM" id="CLU_2653928_0_0_1"/>
<dbReference type="RefSeq" id="XP_007327001.1">
    <property type="nucleotide sequence ID" value="XM_007326939.1"/>
</dbReference>
<dbReference type="AlphaFoldDB" id="K5Y549"/>
<evidence type="ECO:0000313" key="1">
    <source>
        <dbReference type="EMBL" id="EKM83200.1"/>
    </source>
</evidence>
<accession>K5Y549</accession>
<keyword evidence="2" id="KW-1185">Reference proteome</keyword>
<dbReference type="KEGG" id="abp:AGABI1DRAFT111668"/>
<gene>
    <name evidence="1" type="ORF">AGABI1DRAFT_111668</name>
</gene>
<protein>
    <submittedName>
        <fullName evidence="1">Uncharacterized protein</fullName>
    </submittedName>
</protein>
<dbReference type="GeneID" id="18823368"/>
<dbReference type="InParanoid" id="K5Y549"/>
<sequence length="76" mass="7838">MSKIVFCVQLANVKLRKPSSLMMNASKAPEAPVSVMKLGNVRSGLRGLAEYGGVARPVTPGEIGGGSFSTGNCSRA</sequence>
<proteinExistence type="predicted"/>
<name>K5Y549_AGABU</name>
<evidence type="ECO:0000313" key="2">
    <source>
        <dbReference type="Proteomes" id="UP000008493"/>
    </source>
</evidence>
<dbReference type="Proteomes" id="UP000008493">
    <property type="component" value="Unassembled WGS sequence"/>
</dbReference>